<name>A0A6C2TXF7_PONDE</name>
<organism evidence="1 2">
    <name type="scientific">Pontiella desulfatans</name>
    <dbReference type="NCBI Taxonomy" id="2750659"/>
    <lineage>
        <taxon>Bacteria</taxon>
        <taxon>Pseudomonadati</taxon>
        <taxon>Kiritimatiellota</taxon>
        <taxon>Kiritimatiellia</taxon>
        <taxon>Kiritimatiellales</taxon>
        <taxon>Pontiellaceae</taxon>
        <taxon>Pontiella</taxon>
    </lineage>
</organism>
<dbReference type="AlphaFoldDB" id="A0A6C2TXF7"/>
<proteinExistence type="predicted"/>
<reference evidence="1 2" key="1">
    <citation type="submission" date="2019-04" db="EMBL/GenBank/DDBJ databases">
        <authorList>
            <person name="Van Vliet M D."/>
        </authorList>
    </citation>
    <scope>NUCLEOTIDE SEQUENCE [LARGE SCALE GENOMIC DNA]</scope>
    <source>
        <strain evidence="1 2">F1</strain>
    </source>
</reference>
<dbReference type="EMBL" id="CAAHFG010000001">
    <property type="protein sequence ID" value="VGO12021.1"/>
    <property type="molecule type" value="Genomic_DNA"/>
</dbReference>
<dbReference type="RefSeq" id="WP_136077721.1">
    <property type="nucleotide sequence ID" value="NZ_CAAHFG010000001.1"/>
</dbReference>
<dbReference type="PROSITE" id="PS51257">
    <property type="entry name" value="PROKAR_LIPOPROTEIN"/>
    <property type="match status" value="1"/>
</dbReference>
<evidence type="ECO:0000313" key="1">
    <source>
        <dbReference type="EMBL" id="VGO12021.1"/>
    </source>
</evidence>
<gene>
    <name evidence="1" type="ORF">PDESU_00569</name>
</gene>
<protein>
    <submittedName>
        <fullName evidence="1">Uncharacterized protein</fullName>
    </submittedName>
</protein>
<accession>A0A6C2TXF7</accession>
<dbReference type="Proteomes" id="UP000366872">
    <property type="component" value="Unassembled WGS sequence"/>
</dbReference>
<evidence type="ECO:0000313" key="2">
    <source>
        <dbReference type="Proteomes" id="UP000366872"/>
    </source>
</evidence>
<sequence>MKTAWKTVTRRSSMIALSIGLVFMLTGCGGDDDGGERDLSGTFWVNNDDPYFEVAFNGYGDRILIDFFTQKFTVSGVCTKVSGGVSFYYSQIWSGMDYYSEGSATVNGDTLTLNITTTADGVIDERFTGTFIFKFRGEYEHY</sequence>
<keyword evidence="2" id="KW-1185">Reference proteome</keyword>